<sequence length="547" mass="63252">MRRKRITLSVRKKIKENKNTSCTVGLRAQNNKKRLLAQANTGEQGTEKHVEQTAGDIRIVVQDGVLNCQVAENDENRDECKRKRGRIELSLGKRKESVNRDNKENLNDGGNARNLQLTNKDALVNEETCRSANQQVNAEQNVCTGAAFSEKPNCTRRSKMCVKLPNAGNTRVRSVKTSVRPVVRIKSRTNSTKNNIFGNRTVGLRIKNVKQELENEEKLAVRTAERALKKEKLNGPAGKTAVGRRNGRLKDGIAEQQNKTENGSNQNDMPNKTSGNTSEELQRGQINVGTEWSADKNALGELLPRTIIEDVIEKGSDFDEVARKEIKEQFADQMQTIARIAREEHHALLIFIDPYIESVIRMFIKTWYLKEHESVRFVDVDHARNETLYYELEDCTNFTFLITRNAMAIEQMERRIRSRFNNVKIFFGYLRGCKMPVDAIRNVYLSYKYEIPRCNFYGFLKLFKPLHIAIILCWIKKGLNRNKLVHTMKEFLFKVNEMKNVSDKEIVDAFYEVESTKIVRRNKINGDYYKLIEYVKKEMPFYLKRLI</sequence>
<reference evidence="2 3" key="1">
    <citation type="journal article" date="2012" name="PLoS Pathog.">
        <title>The genome of the obligate intracellular parasite Trachipleistophora hominis: new insights into microsporidian genome dynamics and reductive evolution.</title>
        <authorList>
            <person name="Heinz E."/>
            <person name="Williams T.A."/>
            <person name="Nakjang S."/>
            <person name="Noel C.J."/>
            <person name="Swan D.C."/>
            <person name="Goldberg A.V."/>
            <person name="Harris S.R."/>
            <person name="Weinmaier T."/>
            <person name="Markert S."/>
            <person name="Becher D."/>
            <person name="Bernhardt J."/>
            <person name="Dagan T."/>
            <person name="Hacker C."/>
            <person name="Lucocq J.M."/>
            <person name="Schweder T."/>
            <person name="Rattei T."/>
            <person name="Hall N."/>
            <person name="Hirt R.P."/>
            <person name="Embley T.M."/>
        </authorList>
    </citation>
    <scope>NUCLEOTIDE SEQUENCE [LARGE SCALE GENOMIC DNA]</scope>
</reference>
<dbReference type="VEuPathDB" id="MicrosporidiaDB:THOM_0749"/>
<dbReference type="OrthoDB" id="2189670at2759"/>
<dbReference type="HOGENOM" id="CLU_497993_0_0_1"/>
<evidence type="ECO:0000313" key="2">
    <source>
        <dbReference type="EMBL" id="ELQ76299.1"/>
    </source>
</evidence>
<protein>
    <submittedName>
        <fullName evidence="2">Uncharacterized protein</fullName>
    </submittedName>
</protein>
<evidence type="ECO:0000313" key="3">
    <source>
        <dbReference type="Proteomes" id="UP000011185"/>
    </source>
</evidence>
<gene>
    <name evidence="2" type="ORF">THOM_0749</name>
</gene>
<dbReference type="AlphaFoldDB" id="L7JXZ6"/>
<dbReference type="InParanoid" id="L7JXZ6"/>
<evidence type="ECO:0000256" key="1">
    <source>
        <dbReference type="SAM" id="MobiDB-lite"/>
    </source>
</evidence>
<name>L7JXZ6_TRAHO</name>
<accession>L7JXZ6</accession>
<proteinExistence type="predicted"/>
<dbReference type="STRING" id="72359.L7JXZ6"/>
<keyword evidence="3" id="KW-1185">Reference proteome</keyword>
<dbReference type="EMBL" id="JH993857">
    <property type="protein sequence ID" value="ELQ76299.1"/>
    <property type="molecule type" value="Genomic_DNA"/>
</dbReference>
<dbReference type="Proteomes" id="UP000011185">
    <property type="component" value="Unassembled WGS sequence"/>
</dbReference>
<feature type="region of interest" description="Disordered" evidence="1">
    <location>
        <begin position="230"/>
        <end position="282"/>
    </location>
</feature>
<feature type="compositionally biased region" description="Polar residues" evidence="1">
    <location>
        <begin position="255"/>
        <end position="282"/>
    </location>
</feature>
<organism evidence="2 3">
    <name type="scientific">Trachipleistophora hominis</name>
    <name type="common">Microsporidian parasite</name>
    <dbReference type="NCBI Taxonomy" id="72359"/>
    <lineage>
        <taxon>Eukaryota</taxon>
        <taxon>Fungi</taxon>
        <taxon>Fungi incertae sedis</taxon>
        <taxon>Microsporidia</taxon>
        <taxon>Pleistophoridae</taxon>
        <taxon>Trachipleistophora</taxon>
    </lineage>
</organism>